<dbReference type="PRINTS" id="PR00778">
    <property type="entry name" value="HTHARSR"/>
</dbReference>
<keyword evidence="1" id="KW-0805">Transcription regulation</keyword>
<evidence type="ECO:0000259" key="4">
    <source>
        <dbReference type="PROSITE" id="PS50987"/>
    </source>
</evidence>
<feature type="domain" description="HTH arsR-type" evidence="4">
    <location>
        <begin position="5"/>
        <end position="99"/>
    </location>
</feature>
<name>A0ABT4CYF4_9CLOT</name>
<dbReference type="CDD" id="cd00090">
    <property type="entry name" value="HTH_ARSR"/>
    <property type="match status" value="1"/>
</dbReference>
<dbReference type="InterPro" id="IPR036390">
    <property type="entry name" value="WH_DNA-bd_sf"/>
</dbReference>
<evidence type="ECO:0000313" key="6">
    <source>
        <dbReference type="Proteomes" id="UP001078443"/>
    </source>
</evidence>
<organism evidence="5 6">
    <name type="scientific">Clostridium aestuarii</name>
    <dbReference type="NCBI Taxonomy" id="338193"/>
    <lineage>
        <taxon>Bacteria</taxon>
        <taxon>Bacillati</taxon>
        <taxon>Bacillota</taxon>
        <taxon>Clostridia</taxon>
        <taxon>Eubacteriales</taxon>
        <taxon>Clostridiaceae</taxon>
        <taxon>Clostridium</taxon>
    </lineage>
</organism>
<accession>A0ABT4CYF4</accession>
<proteinExistence type="predicted"/>
<dbReference type="Pfam" id="PF01022">
    <property type="entry name" value="HTH_5"/>
    <property type="match status" value="1"/>
</dbReference>
<comment type="caution">
    <text evidence="5">The sequence shown here is derived from an EMBL/GenBank/DDBJ whole genome shotgun (WGS) entry which is preliminary data.</text>
</comment>
<dbReference type="Proteomes" id="UP001078443">
    <property type="component" value="Unassembled WGS sequence"/>
</dbReference>
<dbReference type="NCBIfam" id="NF033788">
    <property type="entry name" value="HTH_metalloreg"/>
    <property type="match status" value="1"/>
</dbReference>
<keyword evidence="6" id="KW-1185">Reference proteome</keyword>
<evidence type="ECO:0000256" key="3">
    <source>
        <dbReference type="ARBA" id="ARBA00023163"/>
    </source>
</evidence>
<reference evidence="5" key="1">
    <citation type="submission" date="2022-12" db="EMBL/GenBank/DDBJ databases">
        <authorList>
            <person name="Wang J."/>
        </authorList>
    </citation>
    <scope>NUCLEOTIDE SEQUENCE</scope>
    <source>
        <strain evidence="5">HY-45-18</strain>
    </source>
</reference>
<evidence type="ECO:0000256" key="2">
    <source>
        <dbReference type="ARBA" id="ARBA00023125"/>
    </source>
</evidence>
<dbReference type="PROSITE" id="PS50987">
    <property type="entry name" value="HTH_ARSR_2"/>
    <property type="match status" value="1"/>
</dbReference>
<evidence type="ECO:0000256" key="1">
    <source>
        <dbReference type="ARBA" id="ARBA00023015"/>
    </source>
</evidence>
<sequence>MNNEEYNDKIKNVAEIIKALSHPTRLCIVCKLMIRELNVSEMQGCLVMPQSTVSQHLSILKSRKIIEGQRNGSEVIYSIVNEDVKKVIKVFFSENEIPL</sequence>
<dbReference type="InterPro" id="IPR051011">
    <property type="entry name" value="Metal_resp_trans_reg"/>
</dbReference>
<evidence type="ECO:0000313" key="5">
    <source>
        <dbReference type="EMBL" id="MCY6483140.1"/>
    </source>
</evidence>
<dbReference type="SUPFAM" id="SSF46785">
    <property type="entry name" value="Winged helix' DNA-binding domain"/>
    <property type="match status" value="1"/>
</dbReference>
<dbReference type="RefSeq" id="WP_268039399.1">
    <property type="nucleotide sequence ID" value="NZ_JAPQER010000001.1"/>
</dbReference>
<keyword evidence="3" id="KW-0804">Transcription</keyword>
<dbReference type="EMBL" id="JAPQER010000001">
    <property type="protein sequence ID" value="MCY6483140.1"/>
    <property type="molecule type" value="Genomic_DNA"/>
</dbReference>
<dbReference type="PANTHER" id="PTHR43132">
    <property type="entry name" value="ARSENICAL RESISTANCE OPERON REPRESSOR ARSR-RELATED"/>
    <property type="match status" value="1"/>
</dbReference>
<dbReference type="InterPro" id="IPR011991">
    <property type="entry name" value="ArsR-like_HTH"/>
</dbReference>
<keyword evidence="2" id="KW-0238">DNA-binding</keyword>
<dbReference type="SMART" id="SM00418">
    <property type="entry name" value="HTH_ARSR"/>
    <property type="match status" value="1"/>
</dbReference>
<dbReference type="Gene3D" id="1.10.10.10">
    <property type="entry name" value="Winged helix-like DNA-binding domain superfamily/Winged helix DNA-binding domain"/>
    <property type="match status" value="1"/>
</dbReference>
<gene>
    <name evidence="5" type="ORF">OW763_02065</name>
</gene>
<dbReference type="InterPro" id="IPR001845">
    <property type="entry name" value="HTH_ArsR_DNA-bd_dom"/>
</dbReference>
<protein>
    <submittedName>
        <fullName evidence="5">Metalloregulator ArsR/SmtB family transcription factor</fullName>
    </submittedName>
</protein>
<dbReference type="PANTHER" id="PTHR43132:SF2">
    <property type="entry name" value="ARSENICAL RESISTANCE OPERON REPRESSOR ARSR-RELATED"/>
    <property type="match status" value="1"/>
</dbReference>
<dbReference type="InterPro" id="IPR036388">
    <property type="entry name" value="WH-like_DNA-bd_sf"/>
</dbReference>